<dbReference type="RefSeq" id="YP_009238312.1">
    <property type="nucleotide sequence ID" value="NC_029674.1"/>
</dbReference>
<dbReference type="GO" id="GO:0016887">
    <property type="term" value="F:ATP hydrolysis activity"/>
    <property type="evidence" value="ECO:0007669"/>
    <property type="project" value="InterPro"/>
</dbReference>
<dbReference type="GeneID" id="27073680"/>
<organism evidence="4">
    <name type="scientific">Bracteacoccus minor</name>
    <dbReference type="NCBI Taxonomy" id="50037"/>
    <lineage>
        <taxon>Eukaryota</taxon>
        <taxon>Viridiplantae</taxon>
        <taxon>Chlorophyta</taxon>
        <taxon>core chlorophytes</taxon>
        <taxon>Chlorophyceae</taxon>
        <taxon>CS clade</taxon>
        <taxon>Sphaeropleales</taxon>
        <taxon>Bracteacoccaceae</taxon>
        <taxon>Bracteacoccus</taxon>
    </lineage>
</organism>
<keyword evidence="4" id="KW-0132">Cell division</keyword>
<keyword evidence="2" id="KW-0472">Membrane</keyword>
<feature type="region of interest" description="Disordered" evidence="1">
    <location>
        <begin position="1539"/>
        <end position="1573"/>
    </location>
</feature>
<feature type="domain" description="AAA+ ATPase" evidence="3">
    <location>
        <begin position="2721"/>
        <end position="3050"/>
    </location>
</feature>
<dbReference type="InterPro" id="IPR003593">
    <property type="entry name" value="AAA+_ATPase"/>
</dbReference>
<name>A0A140HAJ1_9CHLO</name>
<dbReference type="InterPro" id="IPR027417">
    <property type="entry name" value="P-loop_NTPase"/>
</dbReference>
<proteinExistence type="predicted"/>
<dbReference type="Gene3D" id="1.10.8.60">
    <property type="match status" value="1"/>
</dbReference>
<dbReference type="Pfam" id="PF00004">
    <property type="entry name" value="AAA"/>
    <property type="match status" value="2"/>
</dbReference>
<dbReference type="PANTHER" id="PTHR23077:SF117">
    <property type="entry name" value="AAA+ ATPASE DOMAIN-CONTAINING PROTEIN"/>
    <property type="match status" value="1"/>
</dbReference>
<protein>
    <submittedName>
        <fullName evidence="4">Cell division protein</fullName>
    </submittedName>
</protein>
<dbReference type="SUPFAM" id="SSF52540">
    <property type="entry name" value="P-loop containing nucleoside triphosphate hydrolases"/>
    <property type="match status" value="1"/>
</dbReference>
<evidence type="ECO:0000256" key="2">
    <source>
        <dbReference type="SAM" id="Phobius"/>
    </source>
</evidence>
<keyword evidence="2" id="KW-1133">Transmembrane helix</keyword>
<keyword evidence="2" id="KW-0812">Transmembrane</keyword>
<dbReference type="Gene3D" id="3.40.50.300">
    <property type="entry name" value="P-loop containing nucleotide triphosphate hydrolases"/>
    <property type="match status" value="2"/>
</dbReference>
<feature type="transmembrane region" description="Helical" evidence="2">
    <location>
        <begin position="2077"/>
        <end position="2102"/>
    </location>
</feature>
<feature type="transmembrane region" description="Helical" evidence="2">
    <location>
        <begin position="2114"/>
        <end position="2134"/>
    </location>
</feature>
<dbReference type="InterPro" id="IPR050168">
    <property type="entry name" value="AAA_ATPase_domain"/>
</dbReference>
<dbReference type="SMART" id="SM00382">
    <property type="entry name" value="AAA"/>
    <property type="match status" value="1"/>
</dbReference>
<sequence length="3703" mass="435976">MTVRQHKAKKFHRKKYFLQISLLKFVYWRDTSFDFSLNEKKISLNTDCTVEKTVERELLFVRNFLQFFHHDKFFFNKLSTNTFIEKKNQKEMNHSSILSTFFPQARSFMSYWVLPFVGFVGLTFLNQNNQFKCDPSLRLWPYLKKTALAEKKPSYLKNISSPYEFQNQNDRKVELNSSHFSRNDKNKVFSLSWETLEYLNYKKSLYDQSKKYVNEIHVSEDNLCFVVQPNWIEHQKNQYSITFKDFNSSNRFAKNDSSYNDLEKKEIENLCKFYFYETQNFIYSPLREKSNIQASSAVYSAPNFIDKFRLYDRNAKQSQKNPKDEFLENILALNLWKRSSILLHWYQINPSEIQNSGSNTISNNLFSNSSNSKNNLWFWFFRNQAQKQKPTRSSLNELCDVARKKITAPEFYSQMNFIMHQINSLEKNWLNLDEFPKKIFPVTMKSNRVKPQGQSQSDTTNERSKEIPDFSKIYDFVSKNAFFEQQRTDRHANESILYDEKNLTLGLVLNSNAQPIQSYQKSSLLLDNLMKKLQLERQFHPSKNSSVDYKVIKRKKDFAYLIETKLNNINKLKYITPHYHHISSSYFSPKIFRSNSLKAYDASKIHKNSEVSNMNLSWNADSQISLSSQDNNSNSQNASLINNIKVRRTLQIKSKSFTKQNIKVKNSILSNIFLNTSVKKRASKNLQKIFYTKYLSFKTKNILAHEQKNISKTNQNTLDVYNMRNHFDVFTENISHDKNLINRLKELKLYRQFLKRHLSESVSSPKKNHSSRQRIKNYQISFWKKQNAHLGEFLSLLRKDHNTANAVVIKFDENQSLRKNIYKLSLLRRFNKNSKSSSMKLPGYFDFETNMTIDRKKHYDSSENNKHLSRVNLKIQRLSYDNQNSHLNDTFKKAKNIASPFVLNEQNNVSSIKIYRAPNQLKNPLVMSGYEFPEVHVKHLFSHTNFIQQKATEKFKKEKNPDIELMVSLPPTFSKSIHSSFNFTSKNAFFEPLTIKNDKNSHETNDGFANRIRNRCDDIAIKKQNSFLFQSRDDFFTSFKQNSVSNSNAYWSLLGYSHDQKNNISNKKDVSITTKKDAMNTPLKSSLVFQKKRWIQSMHHKINSFYEYFLQNIRSLFTKLNMLSKLVLTRIQHKLLDRHDFDFYVIFDSLNHSSDNSKKNEKEYTDQCKKKHYPRIRTKIISNLKQLRTQKESFSETRFFHETQNGRDIEKIPSIFYFKTLKNFDQESPIFHGEQMNSVELKPASNRLFQKIHSSNQNYSKAIRFSTRYFESNENVESNISETVFPRIFKLHKTKKCLKNSVLFKNIEKRKVEKIFRTYLSCKTNEASFLDKQKIASEQNAFEIARKKRMNTNNIHSQYVANALKRLQIRVKNNLFISNKNNLKKSIEIKQNSRLAPEIQKHHEHLVFSNRKYTKPSKIEDMSSSFALHSKNQKVVYNKYHSMKLYQISPNSLLKKLGFIFLNQSDKSFPFRKMHFSKRNHRRNNKSIYNKIISKKETALPNELTLNDVTYKTLESVEKSANVEKNYPPIRDLAEPKRYSRHREKQKYRQIKRRRKKQKLLNRRRKKRKRVHPRPKWLRFQLYNNILKKRHFKHHVNCHFGAIKLSNEIQNESVGIKTKMQNLNLHALSKKADSSSFYQFETKALDKCLKTKIYRQNKQQWGVSENPNFEKLTMKKIPLARSLPIFANHELYRVSNTIMSDFQRLCWKSYWLKSNLTPYIHRIQSSLKKLQLSQIHEQSSTTLKTFLLHFLGASSPQSSLKYDNDISSCVMNKTSSFLAAEKHPRLSWYVNVRQSFQNRNAIANFSVFYRTQNIAEYNRFLYERISDVIKNVRVNLNANGQNHAKSFKRGRHRKHRVIKKKVDNWWTHFRRGLQSEIRAFSSSVLPSSKSHGDLPTLRFLWSLNKQNIYNAPKSLKQTNTVKKLWETRKNRERKKSNKTKKFLYKSWKKFFPENFERYCFRKAVFVEDKIRYSGFIKKDYENYLIHLKMQFKHLHFSARSPMRGQSNRRFIKENNTLNPFVNTIQTQSESLSPQRLVEDKAKRSISFWWTSFSQKQWESIFMQQNIMLSNSSITQSAFVNFAIFNSLWICTILFHVCSLFFLLNIPEIRSLMKFNLLIFYKIVNAYLIVVYSIYDLLKNYKNQLVYSFGFVYPGLIKNATRLFSRNMAIRVNDSKPTDILAKHEKTSKRYAKKDIKQYAHYENKLKLKVVHQNAHYLSKNGVFLETTFRIPMQLHENFILNSLVETNDKKNKNEMKGIINPIRRIAKIKASCDAMRLEILNRLIDKRTVNKNITTAHDTGESAEKKYITPHNSTLPPHTSELNRIVTYEKASTTQILSHGFSTELISSKFKSVVSLVLLEVAKLSIVLIDNCIRLCHKTLFKCIDILESIMMIIYKFLERPAELIINWIANIFLVEWSSDIMTYVPDVLDSYVWNSYVLSTRSARLMGPIGFLVQRRLWCFMEIFIDFVSKPDADLATRQTKGTIFWNIWAEILIQAAERYNINVQSLTTIKEEQELLIEKLLDDETWGWSEKTSMNKTQDEMIPFIKMIENERAFPGGDTRGPQNWWDSTDLNERAFSLDFGPRSSLHTSMRFAEQRNSFILQNRKVLPRITKSRGKARTELKSSGLRREILSMVRFCHKGLLKDVKKAQKIHSNTSDIWRRWSTNQHLTYQGKDTDLFIDIHPPKSFRHITAIKYYQPAQQTLGSLVCQIYSGTFSKQVSKNILVIGAPGIGKSLLVQALAGETELKIITDNAHRYALVQSGVAVGIKLLRDVFDAIALHTPCLFLMEDIHVIGERRPMLISDDENAKATESFFASETEEVHEKNQLIYQLNRHALSHYKKPYRGDFSWLIPTNHFCFDLFLGVSPPKTRRLGTTPKSPLDIESIEHKIDPPQNEASLDQNAMNTSISRNKRFPFETLVSHLQISSEKYFAPPPTSPFTILMMKEQKKLVPKKLVKQMPWSGLSSDQMMLVSKVNYSIRVKVARLTEIAMRNLAVKLDMITDLLVIMDSVRSNRGFIVFATTHLPFILDPALRRPGRLDETISLPSLPSLINRWEIFKTNLSSFTNTLDFVDYSLLATNLRDTQISDFIAKSKLLLFNTTANVTPYKQKSISSPFADMKMAVKHQEARQINGIDLFVRRRAVSTMLEKGVLSAIDESRNDSYSYSKPYSKSKISRETNKVISSLNQAIKVTINADIIEPFQITKRVQKALMKSNKNKNDENSLLNRSIEKMHKIQGPNSLSKLLRSFDVYPSVPRGSSNLMSLTYFQMGKFLIDSQLLSDQTSYGRITWCKFLVSHNLEEQIFRDLYGARYDLKNILMRLFSGKVGEFFIFNNSSLCRYSYSASTKTRSHHMNLYSEKDKTRHDSVTSNALLAHSGVVEKTTKNNYTAQSDRYEKMITPNMLDIKMNENEFRHSGFWNVVGIHPFWDSANEFVSSLMQKRYLYNKNLLISRMLYFEDLSMRREPPSPPNSTISMPAKKYENLKRTENDFQQKPTMSIHEKIQLHLQQRLMKKLYNRPVDEYFRSELIENRVTKFSSSVKELGYLNPFTRRPSSVNCYYRNRILIRHQFSLLNQWWNGQLAEYSSETTFLSDVDWRSMFNKSLGDLLIDFPDADQHYNPRHRRWFLQSSYWSYWNTFDKTMSEEISYHFMIECFNKAYNFLNNEREILDYFAHSFLQKGILNEIHLITTLSRFYNFPTTVLK</sequence>
<keyword evidence="4" id="KW-0150">Chloroplast</keyword>
<dbReference type="GO" id="GO:0051301">
    <property type="term" value="P:cell division"/>
    <property type="evidence" value="ECO:0007669"/>
    <property type="project" value="UniProtKB-KW"/>
</dbReference>
<dbReference type="GO" id="GO:0005524">
    <property type="term" value="F:ATP binding"/>
    <property type="evidence" value="ECO:0007669"/>
    <property type="project" value="InterPro"/>
</dbReference>
<keyword evidence="4" id="KW-0131">Cell cycle</keyword>
<dbReference type="InterPro" id="IPR003959">
    <property type="entry name" value="ATPase_AAA_core"/>
</dbReference>
<geneLocation type="chloroplast" evidence="4"/>
<dbReference type="EMBL" id="KT199253">
    <property type="protein sequence ID" value="AMO01190.1"/>
    <property type="molecule type" value="Genomic_DNA"/>
</dbReference>
<dbReference type="PANTHER" id="PTHR23077">
    <property type="entry name" value="AAA-FAMILY ATPASE"/>
    <property type="match status" value="1"/>
</dbReference>
<evidence type="ECO:0000259" key="3">
    <source>
        <dbReference type="SMART" id="SM00382"/>
    </source>
</evidence>
<accession>A0A140HAJ1</accession>
<reference evidence="4" key="1">
    <citation type="submission" date="2015-06" db="EMBL/GenBank/DDBJ databases">
        <title>Chloroplast phylogenomic data from the green algal order Sphaeropleales (Chlorophyceae, Chlorophyta) reveal complex patterns of sequence evolution.</title>
        <authorList>
            <person name="Fucikova K."/>
            <person name="Lewis P.O."/>
            <person name="Lewis L.A."/>
        </authorList>
    </citation>
    <scope>NUCLEOTIDE SEQUENCE</scope>
    <source>
        <strain evidence="4">UTEX 66</strain>
    </source>
</reference>
<feature type="transmembrane region" description="Helical" evidence="2">
    <location>
        <begin position="108"/>
        <end position="125"/>
    </location>
</feature>
<evidence type="ECO:0000256" key="1">
    <source>
        <dbReference type="SAM" id="MobiDB-lite"/>
    </source>
</evidence>
<feature type="region of interest" description="Disordered" evidence="1">
    <location>
        <begin position="446"/>
        <end position="465"/>
    </location>
</feature>
<gene>
    <name evidence="4" type="primary">ftsH</name>
    <name evidence="4" type="ORF">VU21_44</name>
</gene>
<keyword evidence="4" id="KW-0934">Plastid</keyword>
<evidence type="ECO:0000313" key="4">
    <source>
        <dbReference type="EMBL" id="AMO01190.1"/>
    </source>
</evidence>